<dbReference type="InterPro" id="IPR000477">
    <property type="entry name" value="RT_dom"/>
</dbReference>
<proteinExistence type="predicted"/>
<evidence type="ECO:0000256" key="1">
    <source>
        <dbReference type="ARBA" id="ARBA00001968"/>
    </source>
</evidence>
<evidence type="ECO:0000256" key="5">
    <source>
        <dbReference type="ARBA" id="ARBA00022723"/>
    </source>
</evidence>
<dbReference type="Pfam" id="PF13359">
    <property type="entry name" value="DDE_Tnp_4"/>
    <property type="match status" value="1"/>
</dbReference>
<dbReference type="Pfam" id="PF00078">
    <property type="entry name" value="RVT_1"/>
    <property type="match status" value="1"/>
</dbReference>
<keyword evidence="6" id="KW-0378">Hydrolase</keyword>
<dbReference type="Gene3D" id="3.30.70.270">
    <property type="match status" value="2"/>
</dbReference>
<evidence type="ECO:0000256" key="6">
    <source>
        <dbReference type="ARBA" id="ARBA00022759"/>
    </source>
</evidence>
<keyword evidence="5" id="KW-0479">Metal-binding</keyword>
<evidence type="ECO:0000313" key="8">
    <source>
        <dbReference type="EMBL" id="KAK3931593.1"/>
    </source>
</evidence>
<dbReference type="SUPFAM" id="SSF50630">
    <property type="entry name" value="Acid proteases"/>
    <property type="match status" value="1"/>
</dbReference>
<gene>
    <name evidence="8" type="ORF">KUF71_006611</name>
</gene>
<dbReference type="GO" id="GO:0016779">
    <property type="term" value="F:nucleotidyltransferase activity"/>
    <property type="evidence" value="ECO:0007669"/>
    <property type="project" value="UniProtKB-KW"/>
</dbReference>
<protein>
    <recommendedName>
        <fullName evidence="7">Reverse transcriptase domain-containing protein</fullName>
    </recommendedName>
</protein>
<evidence type="ECO:0000256" key="2">
    <source>
        <dbReference type="ARBA" id="ARBA00022679"/>
    </source>
</evidence>
<evidence type="ECO:0000313" key="9">
    <source>
        <dbReference type="Proteomes" id="UP001219518"/>
    </source>
</evidence>
<organism evidence="8 9">
    <name type="scientific">Frankliniella fusca</name>
    <dbReference type="NCBI Taxonomy" id="407009"/>
    <lineage>
        <taxon>Eukaryota</taxon>
        <taxon>Metazoa</taxon>
        <taxon>Ecdysozoa</taxon>
        <taxon>Arthropoda</taxon>
        <taxon>Hexapoda</taxon>
        <taxon>Insecta</taxon>
        <taxon>Pterygota</taxon>
        <taxon>Neoptera</taxon>
        <taxon>Paraneoptera</taxon>
        <taxon>Thysanoptera</taxon>
        <taxon>Terebrantia</taxon>
        <taxon>Thripoidea</taxon>
        <taxon>Thripidae</taxon>
        <taxon>Frankliniella</taxon>
    </lineage>
</organism>
<dbReference type="GO" id="GO:0046872">
    <property type="term" value="F:metal ion binding"/>
    <property type="evidence" value="ECO:0007669"/>
    <property type="project" value="UniProtKB-KW"/>
</dbReference>
<dbReference type="PROSITE" id="PS50878">
    <property type="entry name" value="RT_POL"/>
    <property type="match status" value="1"/>
</dbReference>
<dbReference type="EMBL" id="JAHWGI010001426">
    <property type="protein sequence ID" value="KAK3931593.1"/>
    <property type="molecule type" value="Genomic_DNA"/>
</dbReference>
<dbReference type="GO" id="GO:0071897">
    <property type="term" value="P:DNA biosynthetic process"/>
    <property type="evidence" value="ECO:0007669"/>
    <property type="project" value="UniProtKB-ARBA"/>
</dbReference>
<keyword evidence="2" id="KW-0808">Transferase</keyword>
<dbReference type="InterPro" id="IPR043502">
    <property type="entry name" value="DNA/RNA_pol_sf"/>
</dbReference>
<dbReference type="PANTHER" id="PTHR37984">
    <property type="entry name" value="PROTEIN CBG26694"/>
    <property type="match status" value="1"/>
</dbReference>
<evidence type="ECO:0000256" key="3">
    <source>
        <dbReference type="ARBA" id="ARBA00022695"/>
    </source>
</evidence>
<evidence type="ECO:0000259" key="7">
    <source>
        <dbReference type="PROSITE" id="PS50878"/>
    </source>
</evidence>
<sequence length="807" mass="91847">MIYILVEVVYIVLLLHDIAHQLDDDNRQHTDVDYNFSHMLLMVLWVLATPDSFRSIALRFGKTPGVVHYHYKRIIMALCDMSDTLITWPTHEERQVLSRAVLRRTGFPGVIGALDGCHINIITPRVNPQPYFNRKHDHSIVLQAVADCNLLFRDVYVGQPGSIHDSRVFRRSPLCAQLLNQPGQYLDNDQHILGDGAYILTDKVLTPFRNNGNLNEHQINYNCRHSSARSSVERAFGALKMKWRRLFYLHSWNIEYAVMTIVACVCIHNYLRHQGQLEEPKKAKKPQDKTVHVVEQQNDSLALYPLLNTASDRIPMQVELNGIPITMELDTAAKASTIDKFLYKKFFSDCPLRKTTTLVWGEPLPMLGEFEVEVRYNNQCKTLVLPVVDKEFPSLYGLPWIREIRPDFDSLFPRKTVFHVSSEQEKSLQAELRQKYPTVFGGSTKPLKGFEVSLALQDDVEPVFKGPRTLAIPLREPTAKALQDMEDAGYIKRSEPGPWGTPIVPVRKSNGEVRVCGDFSVTLNPHLVVSGRALPLIDDLSTVNGKVFCILDLKMAYLQLPLSPASQELCKLNTPCGTYACLRMPFGISSAPGAFQEVISTILAGIDQVFMYLDDILLWGQDEADCLKTLHKVLERLEHYEVKLNLNKCKFLQHSVIYLGFQLDQYGSRPNPARMDELLKKPRPTDHTQLKSFLGMITFFHKYGQNLASVLKPLYQLKKSPSFYWSENEQVAYDKALELLSTTVLVPYSLHRPLRLTSDASPVGAGCVLSHFTIIHKKSEQIPHADFLSRFPSPDCESVEADIYWKI</sequence>
<reference evidence="8" key="1">
    <citation type="submission" date="2021-07" db="EMBL/GenBank/DDBJ databases">
        <authorList>
            <person name="Catto M.A."/>
            <person name="Jacobson A."/>
            <person name="Kennedy G."/>
            <person name="Labadie P."/>
            <person name="Hunt B.G."/>
            <person name="Srinivasan R."/>
        </authorList>
    </citation>
    <scope>NUCLEOTIDE SEQUENCE</scope>
    <source>
        <strain evidence="8">PL_HMW_Pooled</strain>
        <tissue evidence="8">Head</tissue>
    </source>
</reference>
<dbReference type="Proteomes" id="UP001219518">
    <property type="component" value="Unassembled WGS sequence"/>
</dbReference>
<keyword evidence="4" id="KW-0540">Nuclease</keyword>
<dbReference type="Gene3D" id="3.10.10.10">
    <property type="entry name" value="HIV Type 1 Reverse Transcriptase, subunit A, domain 1"/>
    <property type="match status" value="1"/>
</dbReference>
<dbReference type="InterPro" id="IPR050951">
    <property type="entry name" value="Retrovirus_Pol_polyprotein"/>
</dbReference>
<keyword evidence="9" id="KW-1185">Reference proteome</keyword>
<dbReference type="CDD" id="cd01647">
    <property type="entry name" value="RT_LTR"/>
    <property type="match status" value="1"/>
</dbReference>
<reference evidence="8" key="2">
    <citation type="journal article" date="2023" name="BMC Genomics">
        <title>Pest status, molecular evolution, and epigenetic factors derived from the genome assembly of Frankliniella fusca, a thysanopteran phytovirus vector.</title>
        <authorList>
            <person name="Catto M.A."/>
            <person name="Labadie P.E."/>
            <person name="Jacobson A.L."/>
            <person name="Kennedy G.G."/>
            <person name="Srinivasan R."/>
            <person name="Hunt B.G."/>
        </authorList>
    </citation>
    <scope>NUCLEOTIDE SEQUENCE</scope>
    <source>
        <strain evidence="8">PL_HMW_Pooled</strain>
    </source>
</reference>
<dbReference type="InterPro" id="IPR021109">
    <property type="entry name" value="Peptidase_aspartic_dom_sf"/>
</dbReference>
<dbReference type="PANTHER" id="PTHR37984:SF5">
    <property type="entry name" value="PROTEIN NYNRIN-LIKE"/>
    <property type="match status" value="1"/>
</dbReference>
<feature type="domain" description="Reverse transcriptase" evidence="7">
    <location>
        <begin position="487"/>
        <end position="663"/>
    </location>
</feature>
<comment type="caution">
    <text evidence="8">The sequence shown here is derived from an EMBL/GenBank/DDBJ whole genome shotgun (WGS) entry which is preliminary data.</text>
</comment>
<dbReference type="InterPro" id="IPR043128">
    <property type="entry name" value="Rev_trsase/Diguanyl_cyclase"/>
</dbReference>
<keyword evidence="6" id="KW-0255">Endonuclease</keyword>
<dbReference type="AlphaFoldDB" id="A0AAE1LTL2"/>
<dbReference type="GO" id="GO:0004519">
    <property type="term" value="F:endonuclease activity"/>
    <property type="evidence" value="ECO:0007669"/>
    <property type="project" value="UniProtKB-KW"/>
</dbReference>
<comment type="cofactor">
    <cofactor evidence="1">
        <name>a divalent metal cation</name>
        <dbReference type="ChEBI" id="CHEBI:60240"/>
    </cofactor>
</comment>
<dbReference type="SUPFAM" id="SSF56672">
    <property type="entry name" value="DNA/RNA polymerases"/>
    <property type="match status" value="1"/>
</dbReference>
<name>A0AAE1LTL2_9NEOP</name>
<evidence type="ECO:0000256" key="4">
    <source>
        <dbReference type="ARBA" id="ARBA00022722"/>
    </source>
</evidence>
<accession>A0AAE1LTL2</accession>
<keyword evidence="3" id="KW-0548">Nucleotidyltransferase</keyword>
<dbReference type="InterPro" id="IPR027806">
    <property type="entry name" value="HARBI1_dom"/>
</dbReference>